<dbReference type="Proteomes" id="UP000054270">
    <property type="component" value="Unassembled WGS sequence"/>
</dbReference>
<evidence type="ECO:0000256" key="1">
    <source>
        <dbReference type="SAM" id="MobiDB-lite"/>
    </source>
</evidence>
<keyword evidence="2" id="KW-1133">Transmembrane helix</keyword>
<dbReference type="AlphaFoldDB" id="A0A0D2N8N1"/>
<dbReference type="EMBL" id="KN817644">
    <property type="protein sequence ID" value="KJA15464.1"/>
    <property type="molecule type" value="Genomic_DNA"/>
</dbReference>
<feature type="region of interest" description="Disordered" evidence="1">
    <location>
        <begin position="1"/>
        <end position="23"/>
    </location>
</feature>
<sequence length="194" mass="20570">MIDTNSLPLSAPNVAGTPNKQWNDSLHNLERELELYRSATAPGATQEEIDLAAERLATAARSIRSSPAQDLQDVPPSYQTPVIPADTTQIPQTGGNTAPYTQQYSSGGDGSEMRGRTADKHSIQNIGRDSAMKDVSRGFMLVLTAPVALAGMSVYACGTILEGTAMILKGAGSISRKPMDNARAALTGRKPSRK</sequence>
<organism evidence="3 4">
    <name type="scientific">Hypholoma sublateritium (strain FD-334 SS-4)</name>
    <dbReference type="NCBI Taxonomy" id="945553"/>
    <lineage>
        <taxon>Eukaryota</taxon>
        <taxon>Fungi</taxon>
        <taxon>Dikarya</taxon>
        <taxon>Basidiomycota</taxon>
        <taxon>Agaricomycotina</taxon>
        <taxon>Agaricomycetes</taxon>
        <taxon>Agaricomycetidae</taxon>
        <taxon>Agaricales</taxon>
        <taxon>Agaricineae</taxon>
        <taxon>Strophariaceae</taxon>
        <taxon>Hypholoma</taxon>
    </lineage>
</organism>
<feature type="compositionally biased region" description="Polar residues" evidence="1">
    <location>
        <begin position="87"/>
        <end position="106"/>
    </location>
</feature>
<accession>A0A0D2N8N1</accession>
<keyword evidence="4" id="KW-1185">Reference proteome</keyword>
<feature type="region of interest" description="Disordered" evidence="1">
    <location>
        <begin position="87"/>
        <end position="116"/>
    </location>
</feature>
<name>A0A0D2N8N1_HYPSF</name>
<proteinExistence type="predicted"/>
<protein>
    <submittedName>
        <fullName evidence="3">Uncharacterized protein</fullName>
    </submittedName>
</protein>
<gene>
    <name evidence="3" type="ORF">HYPSUDRAFT_220027</name>
</gene>
<keyword evidence="2" id="KW-0812">Transmembrane</keyword>
<reference evidence="4" key="1">
    <citation type="submission" date="2014-04" db="EMBL/GenBank/DDBJ databases">
        <title>Evolutionary Origins and Diversification of the Mycorrhizal Mutualists.</title>
        <authorList>
            <consortium name="DOE Joint Genome Institute"/>
            <consortium name="Mycorrhizal Genomics Consortium"/>
            <person name="Kohler A."/>
            <person name="Kuo A."/>
            <person name="Nagy L.G."/>
            <person name="Floudas D."/>
            <person name="Copeland A."/>
            <person name="Barry K.W."/>
            <person name="Cichocki N."/>
            <person name="Veneault-Fourrey C."/>
            <person name="LaButti K."/>
            <person name="Lindquist E.A."/>
            <person name="Lipzen A."/>
            <person name="Lundell T."/>
            <person name="Morin E."/>
            <person name="Murat C."/>
            <person name="Riley R."/>
            <person name="Ohm R."/>
            <person name="Sun H."/>
            <person name="Tunlid A."/>
            <person name="Henrissat B."/>
            <person name="Grigoriev I.V."/>
            <person name="Hibbett D.S."/>
            <person name="Martin F."/>
        </authorList>
    </citation>
    <scope>NUCLEOTIDE SEQUENCE [LARGE SCALE GENOMIC DNA]</scope>
    <source>
        <strain evidence="4">FD-334 SS-4</strain>
    </source>
</reference>
<evidence type="ECO:0000313" key="3">
    <source>
        <dbReference type="EMBL" id="KJA15464.1"/>
    </source>
</evidence>
<keyword evidence="2" id="KW-0472">Membrane</keyword>
<evidence type="ECO:0000313" key="4">
    <source>
        <dbReference type="Proteomes" id="UP000054270"/>
    </source>
</evidence>
<evidence type="ECO:0000256" key="2">
    <source>
        <dbReference type="SAM" id="Phobius"/>
    </source>
</evidence>
<feature type="transmembrane region" description="Helical" evidence="2">
    <location>
        <begin position="138"/>
        <end position="161"/>
    </location>
</feature>
<dbReference type="OrthoDB" id="3060876at2759"/>